<dbReference type="AlphaFoldDB" id="A0A6L2Q1Q4"/>
<evidence type="ECO:0000256" key="6">
    <source>
        <dbReference type="ARBA" id="ARBA00022989"/>
    </source>
</evidence>
<proteinExistence type="predicted"/>
<gene>
    <name evidence="10" type="ORF">Cfor_12428</name>
</gene>
<evidence type="ECO:0000256" key="3">
    <source>
        <dbReference type="ARBA" id="ARBA00022490"/>
    </source>
</evidence>
<dbReference type="GO" id="GO:0000139">
    <property type="term" value="C:Golgi membrane"/>
    <property type="evidence" value="ECO:0007669"/>
    <property type="project" value="UniProtKB-SubCell"/>
</dbReference>
<dbReference type="InParanoid" id="A0A6L2Q1Q4"/>
<evidence type="ECO:0000256" key="9">
    <source>
        <dbReference type="SAM" id="Phobius"/>
    </source>
</evidence>
<comment type="caution">
    <text evidence="10">The sequence shown here is derived from an EMBL/GenBank/DDBJ whole genome shotgun (WGS) entry which is preliminary data.</text>
</comment>
<keyword evidence="8 9" id="KW-0472">Membrane</keyword>
<keyword evidence="5" id="KW-0735">Signal-anchor</keyword>
<evidence type="ECO:0000256" key="8">
    <source>
        <dbReference type="ARBA" id="ARBA00023136"/>
    </source>
</evidence>
<dbReference type="PANTHER" id="PTHR35259">
    <property type="entry name" value="BOMBESIN RECEPTOR-ACTIVATED PROTEIN C6ORF89"/>
    <property type="match status" value="1"/>
</dbReference>
<accession>A0A6L2Q1Q4</accession>
<protein>
    <submittedName>
        <fullName evidence="10">Uncharacterized protein</fullName>
    </submittedName>
</protein>
<keyword evidence="4 9" id="KW-0812">Transmembrane</keyword>
<evidence type="ECO:0000313" key="10">
    <source>
        <dbReference type="EMBL" id="GFG38394.1"/>
    </source>
</evidence>
<keyword evidence="11" id="KW-1185">Reference proteome</keyword>
<evidence type="ECO:0000313" key="11">
    <source>
        <dbReference type="Proteomes" id="UP000502823"/>
    </source>
</evidence>
<comment type="subcellular location">
    <subcellularLocation>
        <location evidence="2">Cytoplasm</location>
    </subcellularLocation>
    <subcellularLocation>
        <location evidence="1">Golgi apparatus membrane</location>
        <topology evidence="1">Single-pass type II membrane protein</topology>
    </subcellularLocation>
</comment>
<dbReference type="EMBL" id="BLKM01012989">
    <property type="protein sequence ID" value="GFG38394.1"/>
    <property type="molecule type" value="Genomic_DNA"/>
</dbReference>
<evidence type="ECO:0000256" key="1">
    <source>
        <dbReference type="ARBA" id="ARBA00004323"/>
    </source>
</evidence>
<dbReference type="FunCoup" id="A0A6L2Q1Q4">
    <property type="interactions" value="4"/>
</dbReference>
<reference evidence="11" key="1">
    <citation type="submission" date="2020-01" db="EMBL/GenBank/DDBJ databases">
        <title>Draft genome sequence of the Termite Coptotermes fromosanus.</title>
        <authorList>
            <person name="Itakura S."/>
            <person name="Yosikawa Y."/>
            <person name="Umezawa K."/>
        </authorList>
    </citation>
    <scope>NUCLEOTIDE SEQUENCE [LARGE SCALE GENOMIC DNA]</scope>
</reference>
<dbReference type="InterPro" id="IPR038757">
    <property type="entry name" value="BRAP"/>
</dbReference>
<dbReference type="OrthoDB" id="10036464at2759"/>
<evidence type="ECO:0000256" key="5">
    <source>
        <dbReference type="ARBA" id="ARBA00022968"/>
    </source>
</evidence>
<evidence type="ECO:0000256" key="7">
    <source>
        <dbReference type="ARBA" id="ARBA00023034"/>
    </source>
</evidence>
<evidence type="ECO:0000256" key="4">
    <source>
        <dbReference type="ARBA" id="ARBA00022692"/>
    </source>
</evidence>
<keyword evidence="6 9" id="KW-1133">Transmembrane helix</keyword>
<name>A0A6L2Q1Q4_COPFO</name>
<keyword evidence="3" id="KW-0963">Cytoplasm</keyword>
<feature type="transmembrane region" description="Helical" evidence="9">
    <location>
        <begin position="76"/>
        <end position="98"/>
    </location>
</feature>
<organism evidence="10 11">
    <name type="scientific">Coptotermes formosanus</name>
    <name type="common">Formosan subterranean termite</name>
    <dbReference type="NCBI Taxonomy" id="36987"/>
    <lineage>
        <taxon>Eukaryota</taxon>
        <taxon>Metazoa</taxon>
        <taxon>Ecdysozoa</taxon>
        <taxon>Arthropoda</taxon>
        <taxon>Hexapoda</taxon>
        <taxon>Insecta</taxon>
        <taxon>Pterygota</taxon>
        <taxon>Neoptera</taxon>
        <taxon>Polyneoptera</taxon>
        <taxon>Dictyoptera</taxon>
        <taxon>Blattodea</taxon>
        <taxon>Blattoidea</taxon>
        <taxon>Termitoidae</taxon>
        <taxon>Rhinotermitidae</taxon>
        <taxon>Coptotermes</taxon>
    </lineage>
</organism>
<sequence length="364" mass="42232">MPLNVSREEVVTSYEHEVKKLRRVGKEWKLTDSEIDEIIHSSFQFVQEQHIQTENMKSSNDKIATESLRLFYSFQLIIKIVVIVFLTLTVACLCITYHKPTYNLVVRNVQELIYPVMKSLRRITLPIVQALPSVTVWYDEICLIENPYFRTTEMNCWACEEVRSVLDLSEISNPRDFQPHAGFPYIVKGAAAAVSYETVQKMYESNRHLIDRDAYRISSTVPEWKSVADLMEYGLEKNPTPNQDAHIEWRVNRLEPARLLRRLFPRPSFIHNTVNMERFILVDEPKAPQYKLPFPEGYKVFIMQGSGQRLLVLEPVDGCSINCSRVSVLLKPSDFLYYNSWFYRPKSSPVANSTTISVSYIGSL</sequence>
<dbReference type="PANTHER" id="PTHR35259:SF1">
    <property type="entry name" value="BOMBESIN RECEPTOR-ACTIVATED PROTEIN C6ORF89"/>
    <property type="match status" value="1"/>
</dbReference>
<dbReference type="Proteomes" id="UP000502823">
    <property type="component" value="Unassembled WGS sequence"/>
</dbReference>
<evidence type="ECO:0000256" key="2">
    <source>
        <dbReference type="ARBA" id="ARBA00004496"/>
    </source>
</evidence>
<keyword evidence="7" id="KW-0333">Golgi apparatus</keyword>